<dbReference type="KEGG" id="noy:EXE57_14355"/>
<name>A0A4P7GN51_9ACTN</name>
<reference evidence="1 2" key="1">
    <citation type="submission" date="2019-03" db="EMBL/GenBank/DDBJ databases">
        <title>Three New Species of Nocardioides, Nocardioides euryhalodurans sp. nov., Nocardioides seonyuensis sp. nov. and Nocardioides eburneoflavus sp. nov., Iolated from Soil.</title>
        <authorList>
            <person name="Roh S.G."/>
            <person name="Lee C."/>
            <person name="Kim M.-K."/>
            <person name="Kim S.B."/>
        </authorList>
    </citation>
    <scope>NUCLEOTIDE SEQUENCE [LARGE SCALE GENOMIC DNA]</scope>
    <source>
        <strain evidence="1 2">MMS17-SY117</strain>
    </source>
</reference>
<gene>
    <name evidence="1" type="ORF">EXE57_14355</name>
</gene>
<evidence type="ECO:0000313" key="1">
    <source>
        <dbReference type="EMBL" id="QBR93314.1"/>
    </source>
</evidence>
<dbReference type="EMBL" id="CP038267">
    <property type="protein sequence ID" value="QBR93314.1"/>
    <property type="molecule type" value="Genomic_DNA"/>
</dbReference>
<sequence length="101" mass="10482">MDLKTASDKAFTGHHETANLGAWASGATARVGLGFSTRRTAELTAREGLRIDVAAGLLARLESADAGGAHARPFATARYTGVRVIQVAETLIALMDGQSGE</sequence>
<keyword evidence="2" id="KW-1185">Reference proteome</keyword>
<dbReference type="AlphaFoldDB" id="A0A4P7GN51"/>
<protein>
    <submittedName>
        <fullName evidence="1">Uncharacterized protein</fullName>
    </submittedName>
</protein>
<proteinExistence type="predicted"/>
<evidence type="ECO:0000313" key="2">
    <source>
        <dbReference type="Proteomes" id="UP000294894"/>
    </source>
</evidence>
<accession>A0A4P7GN51</accession>
<dbReference type="RefSeq" id="WP_135078615.1">
    <property type="nucleotide sequence ID" value="NZ_CP038267.1"/>
</dbReference>
<dbReference type="Proteomes" id="UP000294894">
    <property type="component" value="Chromosome"/>
</dbReference>
<organism evidence="1 2">
    <name type="scientific">Nocardioides euryhalodurans</name>
    <dbReference type="NCBI Taxonomy" id="2518370"/>
    <lineage>
        <taxon>Bacteria</taxon>
        <taxon>Bacillati</taxon>
        <taxon>Actinomycetota</taxon>
        <taxon>Actinomycetes</taxon>
        <taxon>Propionibacteriales</taxon>
        <taxon>Nocardioidaceae</taxon>
        <taxon>Nocardioides</taxon>
    </lineage>
</organism>